<dbReference type="RefSeq" id="XP_049264371.1">
    <property type="nucleotide sequence ID" value="XM_049406060.1"/>
</dbReference>
<reference evidence="2 3" key="1">
    <citation type="journal article" date="2021" name="DNA Res.">
        <title>Genome analysis of Candida subhashii reveals its hybrid nature and dual mitochondrial genome conformations.</title>
        <authorList>
            <person name="Mixao V."/>
            <person name="Hegedusova E."/>
            <person name="Saus E."/>
            <person name="Pryszcz L.P."/>
            <person name="Cillingova A."/>
            <person name="Nosek J."/>
            <person name="Gabaldon T."/>
        </authorList>
    </citation>
    <scope>NUCLEOTIDE SEQUENCE [LARGE SCALE GENOMIC DNA]</scope>
    <source>
        <strain evidence="2 3">CBS 10753</strain>
    </source>
</reference>
<dbReference type="OrthoDB" id="3981234at2759"/>
<proteinExistence type="predicted"/>
<dbReference type="GeneID" id="73469123"/>
<evidence type="ECO:0000313" key="2">
    <source>
        <dbReference type="EMBL" id="KAG7664139.1"/>
    </source>
</evidence>
<name>A0A8J5QDI3_9ASCO</name>
<evidence type="ECO:0000256" key="1">
    <source>
        <dbReference type="SAM" id="MobiDB-lite"/>
    </source>
</evidence>
<feature type="compositionally biased region" description="Polar residues" evidence="1">
    <location>
        <begin position="116"/>
        <end position="130"/>
    </location>
</feature>
<feature type="compositionally biased region" description="Low complexity" evidence="1">
    <location>
        <begin position="59"/>
        <end position="74"/>
    </location>
</feature>
<feature type="compositionally biased region" description="Low complexity" evidence="1">
    <location>
        <begin position="10"/>
        <end position="28"/>
    </location>
</feature>
<evidence type="ECO:0000313" key="3">
    <source>
        <dbReference type="Proteomes" id="UP000694255"/>
    </source>
</evidence>
<feature type="compositionally biased region" description="Polar residues" evidence="1">
    <location>
        <begin position="81"/>
        <end position="93"/>
    </location>
</feature>
<gene>
    <name evidence="2" type="ORF">J8A68_002322</name>
</gene>
<dbReference type="EMBL" id="JAGSYN010000106">
    <property type="protein sequence ID" value="KAG7664139.1"/>
    <property type="molecule type" value="Genomic_DNA"/>
</dbReference>
<organism evidence="2 3">
    <name type="scientific">[Candida] subhashii</name>
    <dbReference type="NCBI Taxonomy" id="561895"/>
    <lineage>
        <taxon>Eukaryota</taxon>
        <taxon>Fungi</taxon>
        <taxon>Dikarya</taxon>
        <taxon>Ascomycota</taxon>
        <taxon>Saccharomycotina</taxon>
        <taxon>Pichiomycetes</taxon>
        <taxon>Debaryomycetaceae</taxon>
        <taxon>Spathaspora</taxon>
    </lineage>
</organism>
<dbReference type="Proteomes" id="UP000694255">
    <property type="component" value="Unassembled WGS sequence"/>
</dbReference>
<feature type="region of interest" description="Disordered" evidence="1">
    <location>
        <begin position="1"/>
        <end position="31"/>
    </location>
</feature>
<protein>
    <submittedName>
        <fullName evidence="2">Uncharacterized protein</fullName>
    </submittedName>
</protein>
<keyword evidence="3" id="KW-1185">Reference proteome</keyword>
<dbReference type="AlphaFoldDB" id="A0A8J5QDI3"/>
<accession>A0A8J5QDI3</accession>
<feature type="region of interest" description="Disordered" evidence="1">
    <location>
        <begin position="59"/>
        <end position="142"/>
    </location>
</feature>
<comment type="caution">
    <text evidence="2">The sequence shown here is derived from an EMBL/GenBank/DDBJ whole genome shotgun (WGS) entry which is preliminary data.</text>
</comment>
<sequence>MFSSSNQTKDNNNIDITATTNTGSNTTDKTNKTDYSGFHTTNSSLSTNSVFTDFRFGSTTTTTTTSPTNTITNTMLPPPASTGTAGYSYSPSTNASGGASGQNQNQNQSASPAVGNASTQSTPISGTGASANPPPTNPQLTAKFSPHDVQVLRQLLVAGEKHKWKQITKEINQTSNNNSHVSAAAAAGGQYGYQQGQGATPRSASIAGQQPAPKNISPTFVMKQYQSLLGLPNNALYFGSLGSSLPYVVAPNGWDDIGEQHYQHHFGDDIE</sequence>
<feature type="compositionally biased region" description="Low complexity" evidence="1">
    <location>
        <begin position="94"/>
        <end position="111"/>
    </location>
</feature>